<dbReference type="Proteomes" id="UP001150925">
    <property type="component" value="Unassembled WGS sequence"/>
</dbReference>
<dbReference type="EMBL" id="JANBPY010001154">
    <property type="protein sequence ID" value="KAJ1961349.1"/>
    <property type="molecule type" value="Genomic_DNA"/>
</dbReference>
<sequence length="164" mass="19418">MEELPASKIPQLVKQKSLTTSGTPGGIYWHDQIFGAFLPFDEEQIPTFVDEFEKYAEARNITDGMKRLYLKQFLPKKLYTEIKDIFASDEPWSSIRKFLLNYGEIEKENRQKVQVKKLRSLVKKKKVKKYTLTRFLLYYEQYAERCKAISDEEKCKIVMKAMPK</sequence>
<proteinExistence type="predicted"/>
<accession>A0A9W8AMZ6</accession>
<protein>
    <submittedName>
        <fullName evidence="1">Uncharacterized protein</fullName>
    </submittedName>
</protein>
<gene>
    <name evidence="1" type="ORF">IWQ62_003898</name>
</gene>
<organism evidence="1 2">
    <name type="scientific">Dispira parvispora</name>
    <dbReference type="NCBI Taxonomy" id="1520584"/>
    <lineage>
        <taxon>Eukaryota</taxon>
        <taxon>Fungi</taxon>
        <taxon>Fungi incertae sedis</taxon>
        <taxon>Zoopagomycota</taxon>
        <taxon>Kickxellomycotina</taxon>
        <taxon>Dimargaritomycetes</taxon>
        <taxon>Dimargaritales</taxon>
        <taxon>Dimargaritaceae</taxon>
        <taxon>Dispira</taxon>
    </lineage>
</organism>
<dbReference type="AlphaFoldDB" id="A0A9W8AMZ6"/>
<keyword evidence="2" id="KW-1185">Reference proteome</keyword>
<name>A0A9W8AMZ6_9FUNG</name>
<dbReference type="OrthoDB" id="5729432at2759"/>
<evidence type="ECO:0000313" key="1">
    <source>
        <dbReference type="EMBL" id="KAJ1961349.1"/>
    </source>
</evidence>
<comment type="caution">
    <text evidence="1">The sequence shown here is derived from an EMBL/GenBank/DDBJ whole genome shotgun (WGS) entry which is preliminary data.</text>
</comment>
<feature type="non-terminal residue" evidence="1">
    <location>
        <position position="164"/>
    </location>
</feature>
<evidence type="ECO:0000313" key="2">
    <source>
        <dbReference type="Proteomes" id="UP001150925"/>
    </source>
</evidence>
<reference evidence="1" key="1">
    <citation type="submission" date="2022-07" db="EMBL/GenBank/DDBJ databases">
        <title>Phylogenomic reconstructions and comparative analyses of Kickxellomycotina fungi.</title>
        <authorList>
            <person name="Reynolds N.K."/>
            <person name="Stajich J.E."/>
            <person name="Barry K."/>
            <person name="Grigoriev I.V."/>
            <person name="Crous P."/>
            <person name="Smith M.E."/>
        </authorList>
    </citation>
    <scope>NUCLEOTIDE SEQUENCE</scope>
    <source>
        <strain evidence="1">RSA 1196</strain>
    </source>
</reference>